<accession>A0ABT0IAU4</accession>
<keyword evidence="2" id="KW-0238">DNA-binding</keyword>
<dbReference type="SUPFAM" id="SSF46785">
    <property type="entry name" value="Winged helix' DNA-binding domain"/>
    <property type="match status" value="1"/>
</dbReference>
<dbReference type="EMBL" id="JALPTH010000011">
    <property type="protein sequence ID" value="MCK8678438.1"/>
    <property type="molecule type" value="Genomic_DNA"/>
</dbReference>
<dbReference type="InterPro" id="IPR019887">
    <property type="entry name" value="Tscrpt_reg_AsnC/Lrp_C"/>
</dbReference>
<evidence type="ECO:0000256" key="1">
    <source>
        <dbReference type="ARBA" id="ARBA00023015"/>
    </source>
</evidence>
<dbReference type="CDD" id="cd00090">
    <property type="entry name" value="HTH_ARSR"/>
    <property type="match status" value="1"/>
</dbReference>
<name>A0ABT0IAU4_9ACTN</name>
<dbReference type="SMART" id="SM00344">
    <property type="entry name" value="HTH_ASNC"/>
    <property type="match status" value="1"/>
</dbReference>
<feature type="domain" description="HTH asnC-type" evidence="4">
    <location>
        <begin position="1"/>
        <end position="62"/>
    </location>
</feature>
<evidence type="ECO:0000259" key="4">
    <source>
        <dbReference type="PROSITE" id="PS50956"/>
    </source>
</evidence>
<dbReference type="PROSITE" id="PS50956">
    <property type="entry name" value="HTH_ASNC_2"/>
    <property type="match status" value="1"/>
</dbReference>
<dbReference type="SUPFAM" id="SSF54909">
    <property type="entry name" value="Dimeric alpha+beta barrel"/>
    <property type="match status" value="1"/>
</dbReference>
<proteinExistence type="predicted"/>
<keyword evidence="6" id="KW-1185">Reference proteome</keyword>
<reference evidence="5 6" key="1">
    <citation type="submission" date="2022-04" db="EMBL/GenBank/DDBJ databases">
        <title>Streptomyces sp. nov. LCR6-01 isolated from Lichen of Dirinaria sp.</title>
        <authorList>
            <person name="Kanchanasin P."/>
            <person name="Tanasupawat S."/>
            <person name="Phongsopitanun W."/>
        </authorList>
    </citation>
    <scope>NUCLEOTIDE SEQUENCE [LARGE SCALE GENOMIC DNA]</scope>
    <source>
        <strain evidence="5 6">LCR6-01</strain>
    </source>
</reference>
<dbReference type="PRINTS" id="PR00033">
    <property type="entry name" value="HTHASNC"/>
</dbReference>
<gene>
    <name evidence="5" type="ORF">M1O15_13735</name>
</gene>
<evidence type="ECO:0000256" key="3">
    <source>
        <dbReference type="ARBA" id="ARBA00023163"/>
    </source>
</evidence>
<sequence length="146" mass="15799">MDDMDRSILTVLERHGRISNNELAARVGLSPSPCLRRVRNLEESGVILGYRAVIDPTAVGRGLRVLAGVRLTRHTRAHVTAFEDGVMALPGVTACHHITGSIDYLVQVEVADLAAYEDFHANQLAALPGIATVNSFVIMKTLETPS</sequence>
<dbReference type="InterPro" id="IPR036388">
    <property type="entry name" value="WH-like_DNA-bd_sf"/>
</dbReference>
<keyword evidence="1" id="KW-0805">Transcription regulation</keyword>
<dbReference type="Pfam" id="PF01037">
    <property type="entry name" value="AsnC_trans_reg"/>
    <property type="match status" value="1"/>
</dbReference>
<dbReference type="InterPro" id="IPR019885">
    <property type="entry name" value="Tscrpt_reg_HTH_AsnC-type_CS"/>
</dbReference>
<dbReference type="PANTHER" id="PTHR30154">
    <property type="entry name" value="LEUCINE-RESPONSIVE REGULATORY PROTEIN"/>
    <property type="match status" value="1"/>
</dbReference>
<dbReference type="Gene3D" id="1.10.10.10">
    <property type="entry name" value="Winged helix-like DNA-binding domain superfamily/Winged helix DNA-binding domain"/>
    <property type="match status" value="1"/>
</dbReference>
<dbReference type="RefSeq" id="WP_248634084.1">
    <property type="nucleotide sequence ID" value="NZ_JALPTH010000011.1"/>
</dbReference>
<dbReference type="InterPro" id="IPR011008">
    <property type="entry name" value="Dimeric_a/b-barrel"/>
</dbReference>
<comment type="caution">
    <text evidence="5">The sequence shown here is derived from an EMBL/GenBank/DDBJ whole genome shotgun (WGS) entry which is preliminary data.</text>
</comment>
<evidence type="ECO:0000313" key="5">
    <source>
        <dbReference type="EMBL" id="MCK8678438.1"/>
    </source>
</evidence>
<dbReference type="PANTHER" id="PTHR30154:SF34">
    <property type="entry name" value="TRANSCRIPTIONAL REGULATOR AZLB"/>
    <property type="match status" value="1"/>
</dbReference>
<dbReference type="InterPro" id="IPR019888">
    <property type="entry name" value="Tscrpt_reg_AsnC-like"/>
</dbReference>
<keyword evidence="3" id="KW-0804">Transcription</keyword>
<dbReference type="Proteomes" id="UP001522868">
    <property type="component" value="Unassembled WGS sequence"/>
</dbReference>
<protein>
    <submittedName>
        <fullName evidence="5">Lrp/AsnC family transcriptional regulator</fullName>
    </submittedName>
</protein>
<dbReference type="Pfam" id="PF13412">
    <property type="entry name" value="HTH_24"/>
    <property type="match status" value="1"/>
</dbReference>
<dbReference type="InterPro" id="IPR036390">
    <property type="entry name" value="WH_DNA-bd_sf"/>
</dbReference>
<dbReference type="InterPro" id="IPR000485">
    <property type="entry name" value="AsnC-type_HTH_dom"/>
</dbReference>
<organism evidence="5 6">
    <name type="scientific">Streptomyces lichenis</name>
    <dbReference type="NCBI Taxonomy" id="2306967"/>
    <lineage>
        <taxon>Bacteria</taxon>
        <taxon>Bacillati</taxon>
        <taxon>Actinomycetota</taxon>
        <taxon>Actinomycetes</taxon>
        <taxon>Kitasatosporales</taxon>
        <taxon>Streptomycetaceae</taxon>
        <taxon>Streptomyces</taxon>
    </lineage>
</organism>
<evidence type="ECO:0000313" key="6">
    <source>
        <dbReference type="Proteomes" id="UP001522868"/>
    </source>
</evidence>
<evidence type="ECO:0000256" key="2">
    <source>
        <dbReference type="ARBA" id="ARBA00023125"/>
    </source>
</evidence>
<dbReference type="InterPro" id="IPR011991">
    <property type="entry name" value="ArsR-like_HTH"/>
</dbReference>
<dbReference type="PROSITE" id="PS00519">
    <property type="entry name" value="HTH_ASNC_1"/>
    <property type="match status" value="1"/>
</dbReference>
<dbReference type="Gene3D" id="3.30.70.920">
    <property type="match status" value="1"/>
</dbReference>